<dbReference type="AlphaFoldDB" id="A0A7G9GLU9"/>
<reference evidence="1 2" key="1">
    <citation type="submission" date="2020-08" db="EMBL/GenBank/DDBJ databases">
        <authorList>
            <person name="Liu C."/>
            <person name="Sun Q."/>
        </authorList>
    </citation>
    <scope>NUCLEOTIDE SEQUENCE [LARGE SCALE GENOMIC DNA]</scope>
    <source>
        <strain evidence="1 2">NSJ-61</strain>
    </source>
</reference>
<gene>
    <name evidence="1" type="ORF">H9Q80_16270</name>
</gene>
<evidence type="ECO:0000313" key="2">
    <source>
        <dbReference type="Proteomes" id="UP000515856"/>
    </source>
</evidence>
<name>A0A7G9GLU9_9FIRM</name>
<dbReference type="RefSeq" id="WP_117452059.1">
    <property type="nucleotide sequence ID" value="NZ_CP060636.1"/>
</dbReference>
<proteinExistence type="predicted"/>
<dbReference type="Proteomes" id="UP000515856">
    <property type="component" value="Chromosome"/>
</dbReference>
<keyword evidence="2" id="KW-1185">Reference proteome</keyword>
<sequence>MIKIGTKIKLRPNMLYKDDPEKSENVGYGENEFGKYQQLQILDLNKSADGKNKTGFIYVRIFSELPMLPDDEVVVKDILFIQRKRNIVVVGIKIEENTPYSIPEPEPNEDATFDF</sequence>
<evidence type="ECO:0000313" key="1">
    <source>
        <dbReference type="EMBL" id="QNM11781.1"/>
    </source>
</evidence>
<dbReference type="KEGG" id="ehn:H9Q80_16270"/>
<protein>
    <submittedName>
        <fullName evidence="1">Uncharacterized protein</fullName>
    </submittedName>
</protein>
<organism evidence="1 2">
    <name type="scientific">[Eubacterium] hominis</name>
    <dbReference type="NCBI Taxonomy" id="2764325"/>
    <lineage>
        <taxon>Bacteria</taxon>
        <taxon>Bacillati</taxon>
        <taxon>Bacillota</taxon>
        <taxon>Erysipelotrichia</taxon>
        <taxon>Erysipelotrichales</taxon>
        <taxon>Erysipelotrichaceae</taxon>
        <taxon>Amedibacillus</taxon>
    </lineage>
</organism>
<dbReference type="EMBL" id="CP060636">
    <property type="protein sequence ID" value="QNM11781.1"/>
    <property type="molecule type" value="Genomic_DNA"/>
</dbReference>
<accession>A0A7G9GLU9</accession>